<dbReference type="InterPro" id="IPR036259">
    <property type="entry name" value="MFS_trans_sf"/>
</dbReference>
<protein>
    <submittedName>
        <fullName evidence="7">MFS transporter</fullName>
    </submittedName>
</protein>
<feature type="transmembrane region" description="Helical" evidence="6">
    <location>
        <begin position="72"/>
        <end position="93"/>
    </location>
</feature>
<proteinExistence type="predicted"/>
<evidence type="ECO:0000256" key="2">
    <source>
        <dbReference type="ARBA" id="ARBA00022475"/>
    </source>
</evidence>
<feature type="transmembrane region" description="Helical" evidence="6">
    <location>
        <begin position="167"/>
        <end position="188"/>
    </location>
</feature>
<accession>A0AAU8ICA1</accession>
<feature type="transmembrane region" description="Helical" evidence="6">
    <location>
        <begin position="99"/>
        <end position="118"/>
    </location>
</feature>
<feature type="transmembrane region" description="Helical" evidence="6">
    <location>
        <begin position="222"/>
        <end position="244"/>
    </location>
</feature>
<dbReference type="Pfam" id="PF07690">
    <property type="entry name" value="MFS_1"/>
    <property type="match status" value="1"/>
</dbReference>
<dbReference type="SUPFAM" id="SSF103473">
    <property type="entry name" value="MFS general substrate transporter"/>
    <property type="match status" value="1"/>
</dbReference>
<evidence type="ECO:0000256" key="5">
    <source>
        <dbReference type="ARBA" id="ARBA00023136"/>
    </source>
</evidence>
<dbReference type="GO" id="GO:0022857">
    <property type="term" value="F:transmembrane transporter activity"/>
    <property type="evidence" value="ECO:0007669"/>
    <property type="project" value="InterPro"/>
</dbReference>
<feature type="transmembrane region" description="Helical" evidence="6">
    <location>
        <begin position="347"/>
        <end position="370"/>
    </location>
</feature>
<keyword evidence="2" id="KW-1003">Cell membrane</keyword>
<dbReference type="CDD" id="cd06173">
    <property type="entry name" value="MFS_MefA_like"/>
    <property type="match status" value="1"/>
</dbReference>
<dbReference type="InterPro" id="IPR011701">
    <property type="entry name" value="MFS"/>
</dbReference>
<organism evidence="7">
    <name type="scientific">Sporolactobacillus sp. Y61</name>
    <dbReference type="NCBI Taxonomy" id="3160863"/>
    <lineage>
        <taxon>Bacteria</taxon>
        <taxon>Bacillati</taxon>
        <taxon>Bacillota</taxon>
        <taxon>Bacilli</taxon>
        <taxon>Bacillales</taxon>
        <taxon>Sporolactobacillaceae</taxon>
        <taxon>Sporolactobacillus</taxon>
    </lineage>
</organism>
<reference evidence="7" key="1">
    <citation type="submission" date="2024-06" db="EMBL/GenBank/DDBJ databases">
        <authorList>
            <person name="Fan A."/>
            <person name="Zhang F.Y."/>
            <person name="Zhang L."/>
        </authorList>
    </citation>
    <scope>NUCLEOTIDE SEQUENCE</scope>
    <source>
        <strain evidence="7">Y61</strain>
    </source>
</reference>
<evidence type="ECO:0000313" key="7">
    <source>
        <dbReference type="EMBL" id="XCJ16103.1"/>
    </source>
</evidence>
<dbReference type="Gene3D" id="1.20.1250.20">
    <property type="entry name" value="MFS general substrate transporter like domains"/>
    <property type="match status" value="1"/>
</dbReference>
<evidence type="ECO:0000256" key="1">
    <source>
        <dbReference type="ARBA" id="ARBA00004651"/>
    </source>
</evidence>
<name>A0AAU8ICA1_9BACL</name>
<keyword evidence="3 6" id="KW-0812">Transmembrane</keyword>
<comment type="subcellular location">
    <subcellularLocation>
        <location evidence="1">Cell membrane</location>
        <topology evidence="1">Multi-pass membrane protein</topology>
    </subcellularLocation>
</comment>
<keyword evidence="4 6" id="KW-1133">Transmembrane helix</keyword>
<feature type="transmembrane region" description="Helical" evidence="6">
    <location>
        <begin position="288"/>
        <end position="304"/>
    </location>
</feature>
<dbReference type="RefSeq" id="WP_353947741.1">
    <property type="nucleotide sequence ID" value="NZ_CP159510.1"/>
</dbReference>
<dbReference type="PANTHER" id="PTHR23513">
    <property type="entry name" value="INTEGRAL MEMBRANE EFFLUX PROTEIN-RELATED"/>
    <property type="match status" value="1"/>
</dbReference>
<feature type="transmembrane region" description="Helical" evidence="6">
    <location>
        <begin position="376"/>
        <end position="397"/>
    </location>
</feature>
<dbReference type="AlphaFoldDB" id="A0AAU8ICA1"/>
<keyword evidence="5 6" id="KW-0472">Membrane</keyword>
<dbReference type="EMBL" id="CP159510">
    <property type="protein sequence ID" value="XCJ16103.1"/>
    <property type="molecule type" value="Genomic_DNA"/>
</dbReference>
<sequence>MTKNHAFRYLWMGQSLANCGDVFYIVGLMTVIYADTGSAFLMALVPFVNTLSRFTGDLTAPLMIESAGVKRMLVVSQAGKTLLLFFFAVLSSLDIKDALWGIFLFVAIISFLDGWATPSRNAMIPNLVVPEKLVRANSFLSMLDQCVNMGSWAVGGVFAAWLGGTSMIWLTGILFALSTGSLAMISYTDDRVRWRKPMSRESPWQTVRDGWIILWRTPVLRVIAIIDGMESLAFVVWIAAIIYVYVQEVLHVGAAFWGYINFCFFAGLLISGAAGLRWSSFIQDNLKQAALAGLFITGLVTLWFGCNTYPWLALFLSLLVGMANQMKEISFQTLIQTNTKKEKMGKIYAALDAIVSVMFGSGTVLIGFLADQLGVRFVFILSAVLSFLTFFIFLIHVRSEKPERFSI</sequence>
<dbReference type="GO" id="GO:0005886">
    <property type="term" value="C:plasma membrane"/>
    <property type="evidence" value="ECO:0007669"/>
    <property type="project" value="UniProtKB-SubCell"/>
</dbReference>
<gene>
    <name evidence="7" type="ORF">ABNN70_10415</name>
</gene>
<dbReference type="PANTHER" id="PTHR23513:SF19">
    <property type="entry name" value="MAJOR FACILITATOR SUPERFAMILY (MFS) PROFILE DOMAIN-CONTAINING PROTEIN"/>
    <property type="match status" value="1"/>
</dbReference>
<feature type="transmembrane region" description="Helical" evidence="6">
    <location>
        <begin position="22"/>
        <end position="51"/>
    </location>
</feature>
<evidence type="ECO:0000256" key="3">
    <source>
        <dbReference type="ARBA" id="ARBA00022692"/>
    </source>
</evidence>
<feature type="transmembrane region" description="Helical" evidence="6">
    <location>
        <begin position="256"/>
        <end position="276"/>
    </location>
</feature>
<evidence type="ECO:0000256" key="4">
    <source>
        <dbReference type="ARBA" id="ARBA00022989"/>
    </source>
</evidence>
<evidence type="ECO:0000256" key="6">
    <source>
        <dbReference type="SAM" id="Phobius"/>
    </source>
</evidence>